<name>A0A231QB66_9LACO</name>
<evidence type="ECO:0000256" key="1">
    <source>
        <dbReference type="SAM" id="Phobius"/>
    </source>
</evidence>
<dbReference type="RefSeq" id="WP_089144044.1">
    <property type="nucleotide sequence ID" value="NZ_LUGD01000101.1"/>
</dbReference>
<sequence length="282" mass="31209">MSKSQLMAIAKRIVSKQLKSFSYLSMVFLPVIVGEAAVYRNQEFLQALTAKQLSLGLYQLMPGLAAFLCAVYTGILATEVVADREAKLTEFLLAIVDAKTQLVGKILGTVILLVLHCLSYFLVLLATVVIFKLRLAMVDVKYLVFSLLSMLLLLGASLIWTVEAGVYIQEKEQMALAMLTPVILVMTGEILATVYACTPHMFAGMLWFKIFLVVNGWVPALGTCLLPVAVSTQGLPYFWGYFSLVVQVIILVIMFKKVLPKYQRGLLATKQRHPIIKAILGK</sequence>
<evidence type="ECO:0000313" key="2">
    <source>
        <dbReference type="EMBL" id="OXS38643.1"/>
    </source>
</evidence>
<feature type="transmembrane region" description="Helical" evidence="1">
    <location>
        <begin position="102"/>
        <end position="130"/>
    </location>
</feature>
<feature type="transmembrane region" description="Helical" evidence="1">
    <location>
        <begin position="142"/>
        <end position="162"/>
    </location>
</feature>
<dbReference type="AlphaFoldDB" id="A0A231QB66"/>
<feature type="transmembrane region" description="Helical" evidence="1">
    <location>
        <begin position="20"/>
        <end position="39"/>
    </location>
</feature>
<feature type="transmembrane region" description="Helical" evidence="1">
    <location>
        <begin position="60"/>
        <end position="82"/>
    </location>
</feature>
<comment type="caution">
    <text evidence="2">The sequence shown here is derived from an EMBL/GenBank/DDBJ whole genome shotgun (WGS) entry which is preliminary data.</text>
</comment>
<accession>A0A231QB66</accession>
<gene>
    <name evidence="2" type="ORF">AYP69_08495</name>
</gene>
<keyword evidence="1" id="KW-1133">Transmembrane helix</keyword>
<proteinExistence type="predicted"/>
<feature type="transmembrane region" description="Helical" evidence="1">
    <location>
        <begin position="210"/>
        <end position="230"/>
    </location>
</feature>
<dbReference type="EMBL" id="LUGO01000070">
    <property type="protein sequence ID" value="OXS38643.1"/>
    <property type="molecule type" value="Genomic_DNA"/>
</dbReference>
<protein>
    <submittedName>
        <fullName evidence="2">Uncharacterized protein</fullName>
    </submittedName>
</protein>
<feature type="transmembrane region" description="Helical" evidence="1">
    <location>
        <begin position="174"/>
        <end position="198"/>
    </location>
</feature>
<evidence type="ECO:0000313" key="3">
    <source>
        <dbReference type="Proteomes" id="UP000215261"/>
    </source>
</evidence>
<feature type="transmembrane region" description="Helical" evidence="1">
    <location>
        <begin position="236"/>
        <end position="255"/>
    </location>
</feature>
<reference evidence="2 3" key="1">
    <citation type="submission" date="2016-03" db="EMBL/GenBank/DDBJ databases">
        <title>Sequencing of Lactobacillus Species from Commercial Turkeys.</title>
        <authorList>
            <person name="Johnson T.J."/>
            <person name="Youmans B.P."/>
            <person name="Case K.A."/>
        </authorList>
    </citation>
    <scope>NUCLEOTIDE SEQUENCE [LARGE SCALE GENOMIC DNA]</scope>
    <source>
        <strain evidence="2 3">UMNLA1</strain>
    </source>
</reference>
<keyword evidence="1" id="KW-0472">Membrane</keyword>
<dbReference type="Proteomes" id="UP000215261">
    <property type="component" value="Unassembled WGS sequence"/>
</dbReference>
<keyword evidence="1" id="KW-0812">Transmembrane</keyword>
<organism evidence="2 3">
    <name type="scientific">Ligilactobacillus agilis</name>
    <dbReference type="NCBI Taxonomy" id="1601"/>
    <lineage>
        <taxon>Bacteria</taxon>
        <taxon>Bacillati</taxon>
        <taxon>Bacillota</taxon>
        <taxon>Bacilli</taxon>
        <taxon>Lactobacillales</taxon>
        <taxon>Lactobacillaceae</taxon>
        <taxon>Ligilactobacillus</taxon>
    </lineage>
</organism>